<dbReference type="AlphaFoldDB" id="A0A8H4RFD4"/>
<sequence length="731" mass="80418">MWQGRDRSMDLQMPVVEVTASTPLRAHFDNSDLRKEESSICESSDVDNEKANSGPKKSKWQCLGSIFRHNREPLPDHSDIYLGKTDWRSIGNLLLAIYATLFSTISLAIAIWQPRYGKWISPTGRVTPSTAVLLFSLFAKSIEIASAGVYINFLGQFLTRKSLQSRGISLADIAVREWLLQPGFVIWNWENLKYASTTVLGFTSLLAAFAIYFFTTASNSLVSPHIALGKWESTRFSGQVQQNFGNVIVLKNECWAPIDARLDSQNIGESCANVLASGLANQDFNNYMKQWSKQVIGGGNASSNLSFRPSPTSSIFTDTAVQGSWVQESSSNISANFARYGRVVNNITLSMPHPVVYYSAQAEFPEPVRGTGLGEHTIKASVVSPTSNTLCVNMQQSEVAPLVYVEWPNARFNYSNTGNKIAATDWYKDVPANISLQSNVSQTQVGTIFKWGAVYNRAPPVFPQWPIDFNSIANISVPKSDSIYLLVKSPNTTDYTICQMYGVLSQDCSTMHTQTVGTRMLSSDCDATDPLSFGNTIAPGSFHPSPSKDFRDVLGAWATAIGLNGGILSSNSSLVHVLSQLVVTNSSNNAPTLNTTMPSLSEALAVLSNSMLMKGSINATFNNGTIKNAPIPPIFLPYDVIVQTQQYRSGPPAHWQGILYPILIIMFTLNWYCLTYFLREMGLIVDFLEPPNLFSVAIDSPSERAADYEDEKQHGDDDEDCVVGSVANNDR</sequence>
<feature type="region of interest" description="Disordered" evidence="1">
    <location>
        <begin position="704"/>
        <end position="731"/>
    </location>
</feature>
<gene>
    <name evidence="3" type="ORF">G7Y89_g9062</name>
</gene>
<evidence type="ECO:0000313" key="4">
    <source>
        <dbReference type="Proteomes" id="UP000566819"/>
    </source>
</evidence>
<dbReference type="OrthoDB" id="4721035at2759"/>
<feature type="compositionally biased region" description="Basic and acidic residues" evidence="1">
    <location>
        <begin position="704"/>
        <end position="715"/>
    </location>
</feature>
<keyword evidence="2" id="KW-0472">Membrane</keyword>
<proteinExistence type="predicted"/>
<dbReference type="EMBL" id="JAAMPI010000721">
    <property type="protein sequence ID" value="KAF4629090.1"/>
    <property type="molecule type" value="Genomic_DNA"/>
</dbReference>
<keyword evidence="2" id="KW-1133">Transmembrane helix</keyword>
<keyword evidence="2" id="KW-0812">Transmembrane</keyword>
<evidence type="ECO:0000313" key="3">
    <source>
        <dbReference type="EMBL" id="KAF4629090.1"/>
    </source>
</evidence>
<reference evidence="3 4" key="1">
    <citation type="submission" date="2020-03" db="EMBL/GenBank/DDBJ databases">
        <title>Draft Genome Sequence of Cudoniella acicularis.</title>
        <authorList>
            <person name="Buettner E."/>
            <person name="Kellner H."/>
        </authorList>
    </citation>
    <scope>NUCLEOTIDE SEQUENCE [LARGE SCALE GENOMIC DNA]</scope>
    <source>
        <strain evidence="3 4">DSM 108380</strain>
    </source>
</reference>
<evidence type="ECO:0000256" key="1">
    <source>
        <dbReference type="SAM" id="MobiDB-lite"/>
    </source>
</evidence>
<comment type="caution">
    <text evidence="3">The sequence shown here is derived from an EMBL/GenBank/DDBJ whole genome shotgun (WGS) entry which is preliminary data.</text>
</comment>
<feature type="transmembrane region" description="Helical" evidence="2">
    <location>
        <begin position="658"/>
        <end position="678"/>
    </location>
</feature>
<dbReference type="Proteomes" id="UP000566819">
    <property type="component" value="Unassembled WGS sequence"/>
</dbReference>
<accession>A0A8H4RFD4</accession>
<feature type="transmembrane region" description="Helical" evidence="2">
    <location>
        <begin position="194"/>
        <end position="214"/>
    </location>
</feature>
<name>A0A8H4RFD4_9HELO</name>
<feature type="transmembrane region" description="Helical" evidence="2">
    <location>
        <begin position="132"/>
        <end position="153"/>
    </location>
</feature>
<organism evidence="3 4">
    <name type="scientific">Cudoniella acicularis</name>
    <dbReference type="NCBI Taxonomy" id="354080"/>
    <lineage>
        <taxon>Eukaryota</taxon>
        <taxon>Fungi</taxon>
        <taxon>Dikarya</taxon>
        <taxon>Ascomycota</taxon>
        <taxon>Pezizomycotina</taxon>
        <taxon>Leotiomycetes</taxon>
        <taxon>Helotiales</taxon>
        <taxon>Tricladiaceae</taxon>
        <taxon>Cudoniella</taxon>
    </lineage>
</organism>
<keyword evidence="4" id="KW-1185">Reference proteome</keyword>
<evidence type="ECO:0000256" key="2">
    <source>
        <dbReference type="SAM" id="Phobius"/>
    </source>
</evidence>
<protein>
    <submittedName>
        <fullName evidence="3">Uncharacterized protein</fullName>
    </submittedName>
</protein>
<feature type="transmembrane region" description="Helical" evidence="2">
    <location>
        <begin position="93"/>
        <end position="112"/>
    </location>
</feature>